<dbReference type="Proteomes" id="UP000013086">
    <property type="component" value="Unassembled WGS sequence"/>
</dbReference>
<gene>
    <name evidence="1" type="ORF">F994_02782</name>
</gene>
<evidence type="ECO:0000313" key="1">
    <source>
        <dbReference type="EMBL" id="ENU18655.1"/>
    </source>
</evidence>
<evidence type="ECO:0000313" key="2">
    <source>
        <dbReference type="Proteomes" id="UP000013086"/>
    </source>
</evidence>
<accession>N8NWV4</accession>
<organism evidence="1 2">
    <name type="scientific">Acinetobacter bohemicus ANC 3994</name>
    <dbReference type="NCBI Taxonomy" id="1217715"/>
    <lineage>
        <taxon>Bacteria</taxon>
        <taxon>Pseudomonadati</taxon>
        <taxon>Pseudomonadota</taxon>
        <taxon>Gammaproteobacteria</taxon>
        <taxon>Moraxellales</taxon>
        <taxon>Moraxellaceae</taxon>
        <taxon>Acinetobacter</taxon>
    </lineage>
</organism>
<dbReference type="HOGENOM" id="CLU_149123_0_0_6"/>
<reference evidence="1 2" key="1">
    <citation type="submission" date="2013-02" db="EMBL/GenBank/DDBJ databases">
        <title>The Genome Sequence of Acinetobacter sp. ANC 3994.</title>
        <authorList>
            <consortium name="The Broad Institute Genome Sequencing Platform"/>
            <consortium name="The Broad Institute Genome Sequencing Center for Infectious Disease"/>
            <person name="Cerqueira G."/>
            <person name="Feldgarden M."/>
            <person name="Courvalin P."/>
            <person name="Perichon B."/>
            <person name="Grillot-Courvalin C."/>
            <person name="Clermont D."/>
            <person name="Rocha E."/>
            <person name="Yoon E.-J."/>
            <person name="Nemec A."/>
            <person name="Walker B."/>
            <person name="Young S.K."/>
            <person name="Zeng Q."/>
            <person name="Gargeya S."/>
            <person name="Fitzgerald M."/>
            <person name="Haas B."/>
            <person name="Abouelleil A."/>
            <person name="Alvarado L."/>
            <person name="Arachchi H.M."/>
            <person name="Berlin A.M."/>
            <person name="Chapman S.B."/>
            <person name="Dewar J."/>
            <person name="Goldberg J."/>
            <person name="Griggs A."/>
            <person name="Gujja S."/>
            <person name="Hansen M."/>
            <person name="Howarth C."/>
            <person name="Imamovic A."/>
            <person name="Larimer J."/>
            <person name="McCowan C."/>
            <person name="Murphy C."/>
            <person name="Neiman D."/>
            <person name="Pearson M."/>
            <person name="Priest M."/>
            <person name="Roberts A."/>
            <person name="Saif S."/>
            <person name="Shea T."/>
            <person name="Sisk P."/>
            <person name="Sykes S."/>
            <person name="Wortman J."/>
            <person name="Nusbaum C."/>
            <person name="Birren B."/>
        </authorList>
    </citation>
    <scope>NUCLEOTIDE SEQUENCE [LARGE SCALE GENOMIC DNA]</scope>
    <source>
        <strain evidence="1 2">ANC 3994</strain>
    </source>
</reference>
<dbReference type="AlphaFoldDB" id="N8NWV4"/>
<dbReference type="EMBL" id="APOH01000021">
    <property type="protein sequence ID" value="ENU18655.1"/>
    <property type="molecule type" value="Genomic_DNA"/>
</dbReference>
<dbReference type="PATRIC" id="fig|1217715.3.peg.2720"/>
<dbReference type="eggNOG" id="ENOG5031S2C">
    <property type="taxonomic scope" value="Bacteria"/>
</dbReference>
<protein>
    <submittedName>
        <fullName evidence="1">Uncharacterized protein</fullName>
    </submittedName>
</protein>
<name>N8NWV4_9GAMM</name>
<proteinExistence type="predicted"/>
<sequence>MNFEQIACNLKLNEWKKVGKTNEYISKSDIYLRFKSKEAVGITLEALPENIKTFYDQLEQSVDMNSIESIDFEFRYDEQLIDEITIYHFSCNLKNITKHSRSVYFGKALNTEKFDHSENLFYFALIKLLNNESGMSLVLESNGKLL</sequence>
<comment type="caution">
    <text evidence="1">The sequence shown here is derived from an EMBL/GenBank/DDBJ whole genome shotgun (WGS) entry which is preliminary data.</text>
</comment>
<dbReference type="RefSeq" id="WP_004649386.1">
    <property type="nucleotide sequence ID" value="NZ_KB849166.1"/>
</dbReference>